<dbReference type="AlphaFoldDB" id="A0AAV3WL50"/>
<feature type="domain" description="SLH" evidence="1">
    <location>
        <begin position="240"/>
        <end position="304"/>
    </location>
</feature>
<protein>
    <recommendedName>
        <fullName evidence="1">SLH domain-containing protein</fullName>
    </recommendedName>
</protein>
<gene>
    <name evidence="2" type="ORF">MiSe_63710</name>
</gene>
<comment type="caution">
    <text evidence="2">The sequence shown here is derived from an EMBL/GenBank/DDBJ whole genome shotgun (WGS) entry which is preliminary data.</text>
</comment>
<name>A0AAV3WL50_9CYAN</name>
<feature type="domain" description="SLH" evidence="1">
    <location>
        <begin position="102"/>
        <end position="164"/>
    </location>
</feature>
<organism evidence="2 3">
    <name type="scientific">Microseira wollei NIES-4236</name>
    <dbReference type="NCBI Taxonomy" id="2530354"/>
    <lineage>
        <taxon>Bacteria</taxon>
        <taxon>Bacillati</taxon>
        <taxon>Cyanobacteriota</taxon>
        <taxon>Cyanophyceae</taxon>
        <taxon>Oscillatoriophycideae</taxon>
        <taxon>Aerosakkonematales</taxon>
        <taxon>Aerosakkonemataceae</taxon>
        <taxon>Microseira</taxon>
    </lineage>
</organism>
<evidence type="ECO:0000313" key="3">
    <source>
        <dbReference type="Proteomes" id="UP001050975"/>
    </source>
</evidence>
<dbReference type="PANTHER" id="PTHR43308">
    <property type="entry name" value="OUTER MEMBRANE PROTEIN ALPHA-RELATED"/>
    <property type="match status" value="1"/>
</dbReference>
<feature type="domain" description="SLH" evidence="1">
    <location>
        <begin position="38"/>
        <end position="101"/>
    </location>
</feature>
<dbReference type="Proteomes" id="UP001050975">
    <property type="component" value="Unassembled WGS sequence"/>
</dbReference>
<dbReference type="EMBL" id="BLAY01000126">
    <property type="protein sequence ID" value="GET41559.1"/>
    <property type="molecule type" value="Genomic_DNA"/>
</dbReference>
<sequence length="318" mass="34867">MSNPWRMPLMGVAFLALTFGVGATGFLENSQPVVAQQAESTFPDVPPDYWARPFIQSLAEKGIITGYPDGTFRPRQAVDQDEFSAMIRQAFERARIRNIPSGSYFNDVPQGYWAETPIQEAYETGFMNDFPGNEFRPKQPLTKAEALLVLIRGLNMDYNRPVATTNQAAATPASPTPVNQGRRIARNPLAFPLAGTLLMQPLLPVIAKQPPAPAPAKTVPPTTTTTATAPSRISALEFLQSYYQDAERIPENAVNEVAAATQANIVVNYPNPRVLNPNELLSRGSATALIHQALVNQGQIEPLQDQEAARYIPNSPRR</sequence>
<evidence type="ECO:0000259" key="1">
    <source>
        <dbReference type="PROSITE" id="PS51272"/>
    </source>
</evidence>
<dbReference type="InterPro" id="IPR001119">
    <property type="entry name" value="SLH_dom"/>
</dbReference>
<dbReference type="InterPro" id="IPR051465">
    <property type="entry name" value="Cell_Envelope_Struct_Comp"/>
</dbReference>
<reference evidence="2" key="1">
    <citation type="submission" date="2019-10" db="EMBL/GenBank/DDBJ databases">
        <title>Draft genome sequece of Microseira wollei NIES-4236.</title>
        <authorList>
            <person name="Yamaguchi H."/>
            <person name="Suzuki S."/>
            <person name="Kawachi M."/>
        </authorList>
    </citation>
    <scope>NUCLEOTIDE SEQUENCE</scope>
    <source>
        <strain evidence="2">NIES-4236</strain>
    </source>
</reference>
<accession>A0AAV3WL50</accession>
<dbReference type="PROSITE" id="PS51272">
    <property type="entry name" value="SLH"/>
    <property type="match status" value="3"/>
</dbReference>
<keyword evidence="3" id="KW-1185">Reference proteome</keyword>
<dbReference type="Pfam" id="PF00395">
    <property type="entry name" value="SLH"/>
    <property type="match status" value="3"/>
</dbReference>
<dbReference type="RefSeq" id="WP_226587972.1">
    <property type="nucleotide sequence ID" value="NZ_BLAY01000126.1"/>
</dbReference>
<dbReference type="PANTHER" id="PTHR43308:SF5">
    <property type="entry name" value="S-LAYER PROTEIN _ PEPTIDOGLYCAN ENDO-BETA-N-ACETYLGLUCOSAMINIDASE"/>
    <property type="match status" value="1"/>
</dbReference>
<evidence type="ECO:0000313" key="2">
    <source>
        <dbReference type="EMBL" id="GET41559.1"/>
    </source>
</evidence>
<proteinExistence type="predicted"/>